<dbReference type="EMBL" id="KZ293423">
    <property type="protein sequence ID" value="PBK71782.1"/>
    <property type="molecule type" value="Genomic_DNA"/>
</dbReference>
<keyword evidence="2" id="KW-1185">Reference proteome</keyword>
<dbReference type="AlphaFoldDB" id="A0A2H3BXS6"/>
<organism evidence="1 2">
    <name type="scientific">Armillaria solidipes</name>
    <dbReference type="NCBI Taxonomy" id="1076256"/>
    <lineage>
        <taxon>Eukaryota</taxon>
        <taxon>Fungi</taxon>
        <taxon>Dikarya</taxon>
        <taxon>Basidiomycota</taxon>
        <taxon>Agaricomycotina</taxon>
        <taxon>Agaricomycetes</taxon>
        <taxon>Agaricomycetidae</taxon>
        <taxon>Agaricales</taxon>
        <taxon>Marasmiineae</taxon>
        <taxon>Physalacriaceae</taxon>
        <taxon>Armillaria</taxon>
    </lineage>
</organism>
<reference evidence="2" key="1">
    <citation type="journal article" date="2017" name="Nat. Ecol. Evol.">
        <title>Genome expansion and lineage-specific genetic innovations in the forest pathogenic fungi Armillaria.</title>
        <authorList>
            <person name="Sipos G."/>
            <person name="Prasanna A.N."/>
            <person name="Walter M.C."/>
            <person name="O'Connor E."/>
            <person name="Balint B."/>
            <person name="Krizsan K."/>
            <person name="Kiss B."/>
            <person name="Hess J."/>
            <person name="Varga T."/>
            <person name="Slot J."/>
            <person name="Riley R."/>
            <person name="Boka B."/>
            <person name="Rigling D."/>
            <person name="Barry K."/>
            <person name="Lee J."/>
            <person name="Mihaltcheva S."/>
            <person name="LaButti K."/>
            <person name="Lipzen A."/>
            <person name="Waldron R."/>
            <person name="Moloney N.M."/>
            <person name="Sperisen C."/>
            <person name="Kredics L."/>
            <person name="Vagvoelgyi C."/>
            <person name="Patrignani A."/>
            <person name="Fitzpatrick D."/>
            <person name="Nagy I."/>
            <person name="Doyle S."/>
            <person name="Anderson J.B."/>
            <person name="Grigoriev I.V."/>
            <person name="Gueldener U."/>
            <person name="Muensterkoetter M."/>
            <person name="Nagy L.G."/>
        </authorList>
    </citation>
    <scope>NUCLEOTIDE SEQUENCE [LARGE SCALE GENOMIC DNA]</scope>
    <source>
        <strain evidence="2">28-4</strain>
    </source>
</reference>
<gene>
    <name evidence="1" type="ORF">ARMSODRAFT_987561</name>
</gene>
<dbReference type="STRING" id="1076256.A0A2H3BXS6"/>
<evidence type="ECO:0000313" key="2">
    <source>
        <dbReference type="Proteomes" id="UP000218334"/>
    </source>
</evidence>
<proteinExistence type="predicted"/>
<accession>A0A2H3BXS6</accession>
<name>A0A2H3BXS6_9AGAR</name>
<dbReference type="Proteomes" id="UP000218334">
    <property type="component" value="Unassembled WGS sequence"/>
</dbReference>
<evidence type="ECO:0000313" key="1">
    <source>
        <dbReference type="EMBL" id="PBK71782.1"/>
    </source>
</evidence>
<sequence>MKYRQRCTEIILEELQRTGGEKISIYRDFFNGTDYLQAVLDDKIKIGDAVLILSIDGAQLYQNKISDTWIYIWIILDHEPSVRYKKKNVLPGGIIPGPNKPKNTDSFLFPGLHHLAVIQKEGLLIWDSSKADSPEADLELEFSPSTSLFICNPFLALVTADGPAQAMLSGCVGHHGKYGCRYFCPLKGRHKPGGTHYYAARLKPDNYSVSGCSHNDHYHENLAWVVTSPNQTQYEARRLETGISKPSIFSGLPQDHMLPMPTCFPGDIMHLPCLNQTDLYLPLWHGKFECDIATDNRNLWHWAVLQGNVWKEHGKLVAEATPWIPGSFD</sequence>
<protein>
    <submittedName>
        <fullName evidence="1">Uncharacterized protein</fullName>
    </submittedName>
</protein>